<feature type="cross-link" description="Glycyl lysine isopeptide (Lys-Gly) (interchain with G-Cter in SUMO)" evidence="15">
    <location>
        <position position="512"/>
    </location>
</feature>
<dbReference type="GO" id="GO:0005524">
    <property type="term" value="F:ATP binding"/>
    <property type="evidence" value="ECO:0007669"/>
    <property type="project" value="UniProtKB-UniRule"/>
</dbReference>
<evidence type="ECO:0000256" key="15">
    <source>
        <dbReference type="HAMAP-Rule" id="MF_04000"/>
    </source>
</evidence>
<dbReference type="PIRSF" id="PIRSF003383">
    <property type="entry name" value="Rep_E1_papillomaV"/>
    <property type="match status" value="1"/>
</dbReference>
<keyword evidence="2 15" id="KW-0244">Early protein</keyword>
<dbReference type="InterPro" id="IPR001177">
    <property type="entry name" value="PPV_DNA_helicase_E1_C"/>
</dbReference>
<dbReference type="InterPro" id="IPR016393">
    <property type="entry name" value="Rep_E1_papillomaV"/>
</dbReference>
<dbReference type="HAMAP" id="MF_04000">
    <property type="entry name" value="PPV_E1"/>
    <property type="match status" value="1"/>
</dbReference>
<comment type="subunit">
    <text evidence="15">Can form hexamers. Interacts with E2 protein; this interaction increases E1 DNA binding specificity. Interacts with host DNA polymerase subunit POLA2. Interacts with host single stranded DNA-binding protein RPA1. Interacts with host TOP1; this interaction stimulates the enzymatic activity of TOP1.</text>
</comment>
<evidence type="ECO:0000256" key="14">
    <source>
        <dbReference type="ARBA" id="ARBA00093297"/>
    </source>
</evidence>
<comment type="function">
    <text evidence="16">ATP-dependent DNA helicase required for initiation of viral DNA replication. It forms a complex with the viral E2 protein. The E1-E2 complex binds to the replication origin which contains binding sites for both proteins.</text>
</comment>
<dbReference type="GO" id="GO:0016887">
    <property type="term" value="F:ATP hydrolysis activity"/>
    <property type="evidence" value="ECO:0007669"/>
    <property type="project" value="RHEA"/>
</dbReference>
<comment type="PTM">
    <text evidence="15">Sumoylated.</text>
</comment>
<feature type="domain" description="SF3 helicase" evidence="17">
    <location>
        <begin position="405"/>
        <end position="555"/>
    </location>
</feature>
<keyword evidence="5 15" id="KW-0235">DNA replication</keyword>
<dbReference type="Gene3D" id="1.10.10.510">
    <property type="entry name" value="Zinc finger, large T-antigen D1 domain"/>
    <property type="match status" value="1"/>
</dbReference>
<dbReference type="GO" id="GO:0043138">
    <property type="term" value="F:3'-5' DNA helicase activity"/>
    <property type="evidence" value="ECO:0007669"/>
    <property type="project" value="UniProtKB-UniRule"/>
</dbReference>
<keyword evidence="3 15" id="KW-0597">Phosphoprotein</keyword>
<keyword evidence="4 15" id="KW-1048">Host nucleus</keyword>
<proteinExistence type="inferred from homology"/>
<dbReference type="Pfam" id="PF00519">
    <property type="entry name" value="PPV_E1_C"/>
    <property type="match status" value="1"/>
</dbReference>
<evidence type="ECO:0000256" key="10">
    <source>
        <dbReference type="ARBA" id="ARBA00023125"/>
    </source>
</evidence>
<evidence type="ECO:0000256" key="1">
    <source>
        <dbReference type="ARBA" id="ARBA00004147"/>
    </source>
</evidence>
<keyword evidence="9 15" id="KW-0067">ATP-binding</keyword>
<comment type="subcellular location">
    <subcellularLocation>
        <location evidence="1 15">Host nucleus</location>
    </subcellularLocation>
</comment>
<dbReference type="Gene3D" id="3.40.1310.10">
    <property type="match status" value="1"/>
</dbReference>
<keyword evidence="15" id="KW-0832">Ubl conjugation</keyword>
<feature type="modified residue" description="Phosphoserine; by host" evidence="15">
    <location>
        <position position="83"/>
    </location>
</feature>
<dbReference type="PROSITE" id="PS51206">
    <property type="entry name" value="SF3_HELICASE_1"/>
    <property type="match status" value="1"/>
</dbReference>
<comment type="PTM">
    <text evidence="15">Phosphorylated.</text>
</comment>
<keyword evidence="6 15" id="KW-0547">Nucleotide-binding</keyword>
<feature type="short sequence motif" description="Nuclear localization signal" evidence="15">
    <location>
        <begin position="77"/>
        <end position="79"/>
    </location>
</feature>
<protein>
    <recommendedName>
        <fullName evidence="15 16">Replication protein E1</fullName>
        <ecNumber evidence="15 16">5.6.2.4</ecNumber>
    </recommendedName>
    <alternativeName>
        <fullName evidence="15">ATP-dependent helicase E1</fullName>
    </alternativeName>
    <alternativeName>
        <fullName evidence="15">DNA 3'-5' helicase E1</fullName>
    </alternativeName>
</protein>
<evidence type="ECO:0000313" key="18">
    <source>
        <dbReference type="EMBL" id="AYA94454.1"/>
    </source>
</evidence>
<evidence type="ECO:0000256" key="7">
    <source>
        <dbReference type="ARBA" id="ARBA00022801"/>
    </source>
</evidence>
<name>A0A385PKR7_9PAPI</name>
<evidence type="ECO:0000256" key="5">
    <source>
        <dbReference type="ARBA" id="ARBA00022705"/>
    </source>
</evidence>
<gene>
    <name evidence="15" type="primary">E1</name>
</gene>
<evidence type="ECO:0000256" key="6">
    <source>
        <dbReference type="ARBA" id="ARBA00022741"/>
    </source>
</evidence>
<comment type="caution">
    <text evidence="15">Lacks conserved residue(s) required for the propagation of feature annotation.</text>
</comment>
<evidence type="ECO:0000256" key="2">
    <source>
        <dbReference type="ARBA" id="ARBA00022518"/>
    </source>
</evidence>
<dbReference type="GO" id="GO:0006260">
    <property type="term" value="P:DNA replication"/>
    <property type="evidence" value="ECO:0007669"/>
    <property type="project" value="UniProtKB-UniRule"/>
</dbReference>
<reference evidence="18" key="1">
    <citation type="journal article" date="2018" name="Nat. Med.">
        <title>Expanded skin virome in DOCK8-deficient patients.</title>
        <authorList>
            <consortium name="NISC Comparative Sequencing Program"/>
            <person name="Tirosh O."/>
            <person name="Conlan S."/>
            <person name="Deming C."/>
            <person name="Lee-Lin S.Q."/>
            <person name="Huang X."/>
            <person name="Su H.C."/>
            <person name="Freeman A.F."/>
            <person name="Segre J.A."/>
            <person name="Kong H.H."/>
        </authorList>
    </citation>
    <scope>NUCLEOTIDE SEQUENCE</scope>
    <source>
        <strain evidence="18">HPV-mSK_191</strain>
    </source>
</reference>
<dbReference type="InterPro" id="IPR046935">
    <property type="entry name" value="PPV_E1_DBD_sf"/>
</dbReference>
<feature type="binding site" evidence="15">
    <location>
        <begin position="431"/>
        <end position="438"/>
    </location>
    <ligand>
        <name>ATP</name>
        <dbReference type="ChEBI" id="CHEBI:30616"/>
    </ligand>
</feature>
<dbReference type="EMBL" id="MH777333">
    <property type="protein sequence ID" value="AYA94454.1"/>
    <property type="molecule type" value="Genomic_DNA"/>
</dbReference>
<dbReference type="EC" id="5.6.2.4" evidence="15 16"/>
<dbReference type="InterPro" id="IPR027417">
    <property type="entry name" value="P-loop_NTPase"/>
</dbReference>
<keyword evidence="8 15" id="KW-0347">Helicase</keyword>
<keyword evidence="11 15" id="KW-0413">Isomerase</keyword>
<keyword evidence="15" id="KW-1017">Isopeptide bond</keyword>
<feature type="short sequence motif" description="Nuclear export signal" evidence="15">
    <location>
        <begin position="92"/>
        <end position="101"/>
    </location>
</feature>
<comment type="catalytic activity">
    <reaction evidence="12 15">
        <text>Couples ATP hydrolysis with the unwinding of duplex DNA by translocating in the 3'-5' direction.</text>
        <dbReference type="EC" id="5.6.2.4"/>
    </reaction>
</comment>
<evidence type="ECO:0000256" key="8">
    <source>
        <dbReference type="ARBA" id="ARBA00022806"/>
    </source>
</evidence>
<keyword evidence="10 15" id="KW-0238">DNA-binding</keyword>
<dbReference type="InterPro" id="IPR014015">
    <property type="entry name" value="Helicase_SF3_DNA-vir"/>
</dbReference>
<sequence length="605" mass="69643">MADPVKGIDCVDKSSWLLDEAECVDDNALDALFDQSDDGSTISNLIDDVNPQDQGNSLALYNSQISKECDRVVSQLKRKYVKSPQASTVADLSPRLESICISPHKERQSKRRLFQDSGLGDDEAETLSVQVDNYETEVVEHGAGDYSAACKQLLQTKCKRAYLLFKFQHLFNVLYTELTRQYKSDKTCCQNWTVFVYAAAAEVLESSKVLLQPYCECLQVILADFSGLYLMQFKHGKNRITVEKLFSKMLNVKECQLLSDPPRIRSVPAALFFYKRSMLETSFVFNGLPEWVTKQTMFDHQAASQAEAFELAKMVQWAYDNKLTEESEVAYQYASLASEDTNAAAFLKSNCQVKYVRDCCFMVKLYFRQEMRNMSMSQWIWKCCDECVGETDWKIVANFLKLQKINVIEFLTALRTLFKRIPKKNCILIYGPPDTGKSFFCFSLIKFLQGKVISYVNRNSNFWLQPLIDCKVALLDDATFPCWQYIDQNMRGALDGNVMCIDAKHKNPVQLKLPPLFITSNIPVASEESLKYLRSRLMCFEFSQKMPFDIDGNPIYNFTDQVWKCFFKRLSRQLDLELEEENIQHESDRTDRAFRCTADSLDQPL</sequence>
<evidence type="ECO:0000256" key="11">
    <source>
        <dbReference type="ARBA" id="ARBA00023235"/>
    </source>
</evidence>
<dbReference type="InterPro" id="IPR037102">
    <property type="entry name" value="Znf_lg_T-Ag_D1_dom_sf"/>
</dbReference>
<accession>A0A385PKR7</accession>
<dbReference type="InterPro" id="IPR014000">
    <property type="entry name" value="PPV_DNA_helicase_E1_N"/>
</dbReference>
<dbReference type="GO" id="GO:0003677">
    <property type="term" value="F:DNA binding"/>
    <property type="evidence" value="ECO:0007669"/>
    <property type="project" value="UniProtKB-UniRule"/>
</dbReference>
<dbReference type="SUPFAM" id="SSF52540">
    <property type="entry name" value="P-loop containing nucleoside triphosphate hydrolases"/>
    <property type="match status" value="1"/>
</dbReference>
<dbReference type="InterPro" id="IPR046832">
    <property type="entry name" value="PPV_E1_DBD"/>
</dbReference>
<evidence type="ECO:0000256" key="9">
    <source>
        <dbReference type="ARBA" id="ARBA00022840"/>
    </source>
</evidence>
<dbReference type="Pfam" id="PF00524">
    <property type="entry name" value="PPV_E1_N"/>
    <property type="match status" value="1"/>
</dbReference>
<dbReference type="GO" id="GO:0042025">
    <property type="term" value="C:host cell nucleus"/>
    <property type="evidence" value="ECO:0007669"/>
    <property type="project" value="UniProtKB-SubCell"/>
</dbReference>
<evidence type="ECO:0000256" key="16">
    <source>
        <dbReference type="PIRNR" id="PIRNR003383"/>
    </source>
</evidence>
<organism evidence="18">
    <name type="scientific">Human papillomavirus</name>
    <dbReference type="NCBI Taxonomy" id="10566"/>
    <lineage>
        <taxon>Viruses</taxon>
        <taxon>Monodnaviria</taxon>
        <taxon>Shotokuvirae</taxon>
        <taxon>Cossaviricota</taxon>
        <taxon>Papovaviricetes</taxon>
        <taxon>Zurhausenvirales</taxon>
        <taxon>Papillomaviridae</taxon>
    </lineage>
</organism>
<comment type="similarity">
    <text evidence="15 16">Belongs to the papillomaviridae E1 protein family.</text>
</comment>
<feature type="modified residue" description="Phosphoserine; by host" evidence="15">
    <location>
        <position position="87"/>
    </location>
</feature>
<dbReference type="SUPFAM" id="SSF55464">
    <property type="entry name" value="Origin of replication-binding domain, RBD-like"/>
    <property type="match status" value="1"/>
</dbReference>
<evidence type="ECO:0000256" key="4">
    <source>
        <dbReference type="ARBA" id="ARBA00022562"/>
    </source>
</evidence>
<feature type="modified residue" description="Phosphoserine; by host" evidence="15">
    <location>
        <position position="93"/>
    </location>
</feature>
<comment type="function">
    <text evidence="14 15">ATP-dependent DNA 3'-5' helicase required for initiation of viral DNA replication. It forms a complex with the viral E2 protein. The E1-E2 complex binds to the replication origin which contains binding sites for both proteins. During the initial step, a dimer of E1 interacts with a dimer of protein E2 leading to a complex that binds the viral origin of replication with high specificity. Then, a second dimer of E1 displaces the E2 dimer in an ATP-dependent manner to form the E1 tetramer. Following this, two E1 monomers are added to each half of the site, which results in the formation of two E1 trimers on the viral ori. Subsequently, two hexamers will be created. The double hexamer acts as a bi-directional helicase machinery and unwinds the viral DNA and then recruits the host DNA polymerase to start replication.</text>
</comment>
<dbReference type="Pfam" id="PF20450">
    <property type="entry name" value="PPV_E1_DBD"/>
    <property type="match status" value="1"/>
</dbReference>
<evidence type="ECO:0000256" key="12">
    <source>
        <dbReference type="ARBA" id="ARBA00034617"/>
    </source>
</evidence>
<evidence type="ECO:0000256" key="3">
    <source>
        <dbReference type="ARBA" id="ARBA00022553"/>
    </source>
</evidence>
<evidence type="ECO:0000259" key="17">
    <source>
        <dbReference type="PROSITE" id="PS51206"/>
    </source>
</evidence>
<dbReference type="Gene3D" id="3.40.50.300">
    <property type="entry name" value="P-loop containing nucleotide triphosphate hydrolases"/>
    <property type="match status" value="1"/>
</dbReference>
<keyword evidence="7 15" id="KW-0378">Hydrolase</keyword>
<evidence type="ECO:0000256" key="13">
    <source>
        <dbReference type="ARBA" id="ARBA00048988"/>
    </source>
</evidence>
<comment type="catalytic activity">
    <reaction evidence="13 15 16">
        <text>ATP + H2O = ADP + phosphate + H(+)</text>
        <dbReference type="Rhea" id="RHEA:13065"/>
        <dbReference type="ChEBI" id="CHEBI:15377"/>
        <dbReference type="ChEBI" id="CHEBI:15378"/>
        <dbReference type="ChEBI" id="CHEBI:30616"/>
        <dbReference type="ChEBI" id="CHEBI:43474"/>
        <dbReference type="ChEBI" id="CHEBI:456216"/>
        <dbReference type="EC" id="5.6.2.4"/>
    </reaction>
</comment>